<reference evidence="4" key="1">
    <citation type="journal article" date="2011" name="PLoS Biol.">
        <title>Gene gain and loss during evolution of obligate parasitism in the white rust pathogen of Arabidopsis thaliana.</title>
        <authorList>
            <person name="Kemen E."/>
            <person name="Gardiner A."/>
            <person name="Schultz-Larsen T."/>
            <person name="Kemen A.C."/>
            <person name="Balmuth A.L."/>
            <person name="Robert-Seilaniantz A."/>
            <person name="Bailey K."/>
            <person name="Holub E."/>
            <person name="Studholme D.J."/>
            <person name="Maclean D."/>
            <person name="Jones J.D."/>
        </authorList>
    </citation>
    <scope>NUCLEOTIDE SEQUENCE</scope>
</reference>
<organism evidence="4">
    <name type="scientific">Albugo laibachii Nc14</name>
    <dbReference type="NCBI Taxonomy" id="890382"/>
    <lineage>
        <taxon>Eukaryota</taxon>
        <taxon>Sar</taxon>
        <taxon>Stramenopiles</taxon>
        <taxon>Oomycota</taxon>
        <taxon>Peronosporomycetes</taxon>
        <taxon>Albuginales</taxon>
        <taxon>Albuginaceae</taxon>
        <taxon>Albugo</taxon>
    </lineage>
</organism>
<dbReference type="InterPro" id="IPR036291">
    <property type="entry name" value="NAD(P)-bd_dom_sf"/>
</dbReference>
<dbReference type="PANTHER" id="PTHR24322:SF736">
    <property type="entry name" value="RETINOL DEHYDROGENASE 10"/>
    <property type="match status" value="1"/>
</dbReference>
<dbReference type="HOGENOM" id="CLU_010194_2_5_1"/>
<proteinExistence type="inferred from homology"/>
<evidence type="ECO:0000313" key="4">
    <source>
        <dbReference type="EMBL" id="CCA16973.1"/>
    </source>
</evidence>
<dbReference type="Pfam" id="PF00106">
    <property type="entry name" value="adh_short"/>
    <property type="match status" value="1"/>
</dbReference>
<dbReference type="SUPFAM" id="SSF51735">
    <property type="entry name" value="NAD(P)-binding Rossmann-fold domains"/>
    <property type="match status" value="1"/>
</dbReference>
<dbReference type="EMBL" id="FR824073">
    <property type="protein sequence ID" value="CCA16973.1"/>
    <property type="molecule type" value="Genomic_DNA"/>
</dbReference>
<dbReference type="PRINTS" id="PR00080">
    <property type="entry name" value="SDRFAMILY"/>
</dbReference>
<keyword evidence="2" id="KW-0560">Oxidoreductase</keyword>
<dbReference type="InterPro" id="IPR002347">
    <property type="entry name" value="SDR_fam"/>
</dbReference>
<dbReference type="PROSITE" id="PS00061">
    <property type="entry name" value="ADH_SHORT"/>
    <property type="match status" value="1"/>
</dbReference>
<dbReference type="PRINTS" id="PR00081">
    <property type="entry name" value="GDHRDH"/>
</dbReference>
<dbReference type="AlphaFoldDB" id="F0W774"/>
<reference evidence="4" key="2">
    <citation type="submission" date="2011-02" db="EMBL/GenBank/DDBJ databases">
        <authorList>
            <person name="MacLean D."/>
        </authorList>
    </citation>
    <scope>NUCLEOTIDE SEQUENCE</scope>
</reference>
<evidence type="ECO:0000256" key="2">
    <source>
        <dbReference type="ARBA" id="ARBA00023002"/>
    </source>
</evidence>
<gene>
    <name evidence="4" type="primary">AlNc14C28G2702</name>
    <name evidence="4" type="ORF">ALNC14_031160</name>
</gene>
<dbReference type="Gene3D" id="3.40.50.720">
    <property type="entry name" value="NAD(P)-binding Rossmann-like Domain"/>
    <property type="match status" value="1"/>
</dbReference>
<comment type="similarity">
    <text evidence="1 3">Belongs to the short-chain dehydrogenases/reductases (SDR) family.</text>
</comment>
<evidence type="ECO:0000256" key="1">
    <source>
        <dbReference type="ARBA" id="ARBA00006484"/>
    </source>
</evidence>
<accession>F0W774</accession>
<dbReference type="PANTHER" id="PTHR24322">
    <property type="entry name" value="PKSB"/>
    <property type="match status" value="1"/>
</dbReference>
<dbReference type="GO" id="GO:0016616">
    <property type="term" value="F:oxidoreductase activity, acting on the CH-OH group of donors, NAD or NADP as acceptor"/>
    <property type="evidence" value="ECO:0007669"/>
    <property type="project" value="TreeGrafter"/>
</dbReference>
<sequence length="319" mass="35434">MFSTYTIEILAFLALCAIYWKRSRVNFFELTQKEHVVLITGAANGLGRCLARILWDQIDGVTLILLDIDAEGLKRVEKSLNTGKNGTIRTYQCDISDENAVGKCMSRIQSDIAPRLISVVVNNAGIATGSKLENLTTTQIRRTFDVNVLGQFWILRHTLPYLKQCNEAMIVTVSSILGLIPAARLSDYCASKAASIGLHESLRLELKHDGLNHIRTLLVCPIAVNTGMFAGAFEGNSLKKKLSRFLIPMLDEEQVARTIFEAMAGGKSLLISCARGWRGMLYPYLFFLIRLLPISWYDAILMAAGADDAMDTLRGRKVQ</sequence>
<evidence type="ECO:0000256" key="3">
    <source>
        <dbReference type="RuleBase" id="RU000363"/>
    </source>
</evidence>
<dbReference type="InterPro" id="IPR020904">
    <property type="entry name" value="Sc_DH/Rdtase_CS"/>
</dbReference>
<protein>
    <submittedName>
        <fullName evidence="4">Uncharacterized protein AlNc14C28G2702</fullName>
    </submittedName>
</protein>
<name>F0W774_9STRA</name>